<feature type="compositionally biased region" description="Basic and acidic residues" evidence="1">
    <location>
        <begin position="26"/>
        <end position="37"/>
    </location>
</feature>
<dbReference type="Proteomes" id="UP000241975">
    <property type="component" value="Segment"/>
</dbReference>
<sequence length="1117" mass="119366">MAITYYYPEGPFGPICDIFIDDADDGLREVRPDDGDGRQPTYGPLDFDEVEKTIGEPAPFLTSRRCRVRTLADGTEEYYDCIDDLTIPISPPPDFPLIEPQYNWPGVSTLWGIDDVFEPIEIGPEVCSPFDPDVNITPVKFFKADGTFVLKTQVERSSPVTFPVSDGSPSTIISKIVNAEFVDEGLHAYFLADGTGIQVDGTGTGTITLEFDWDDSPSISGQSVGSMTIGGQTFSQSGSRGNQTRSFSIVGGNAYYWTFSGQSSTAGFIVDDGGQSISFDDDAGNGFDVNSTLRISNITTNGGALLLRVTGETFSGTAQVGLRLEWDDNPNTSGLAVGAVTVAGATLTQQGEKGSEEVLLDLVPGTDYPLTVTNNTNTQSNEETSYPIEIAANGDKGRGDFAVVKSVSNDTIKFTDASFQMDTDSELKIKSTSSGVSAEFDGSDENDLELIVTGTGTVTLEFEWDDDTNTNGKSVGELYIDGQTIDQSGDEGEEEITINVGSGGGGGANPTAGYRLVGTQTIEWDDDATNGFDINATLSITGQNPAESEKGPGAWNDDADLYAVWVNPEVCTLPCLPQTVTYFIDIPETDTYTITGGADDEFQVFLNDSNTAIIGGPAGIFEPEHELYHTGKYTPPYSAQTTLTKGTLKMVVNCTNSAAGFGSCDGAGATFTTVPLYRYVNSTTGDHFTGTDLTAPSGYVNEGILCHLFTYPFPGSFQVVDREPGKPQSSYTLYGFSPFQGPDFDIQGEPVATTLIYAKSNGNDVMWTSTATEGDSDSPAYALDTTNNENGYAFYGASSATTIVLEEGVAPYGNAYRWYYNPGGWYIKICRGTKCIESTSIDWVHSGPNGEGQWGEFMDKYAVYPSNSNVLLGVDHAATYNVLIPAAGDYILQWGMDDDGTISLDGNQIISSGYEPNSQTYTISNLSAGPHTIGVTIRNNGPSGDWIKNPGGIAWTLVPAESDSSVSWTISGQNSDAGYRIRNNGQRIQWDDDASGNFDVNATMDIGKVTQLMGSNVSVSFRDDGTGLDVTGSGEADVRLDFEWDDKTSISGLAVGSLSIGGQTFTQSGTKGSTSKTITVKAGDVVASSLDLEEQTTEGNLIWHTRKATGYEYVEIT</sequence>
<keyword evidence="3" id="KW-1185">Reference proteome</keyword>
<accession>A0A1D8KQR9</accession>
<proteinExistence type="predicted"/>
<feature type="region of interest" description="Disordered" evidence="1">
    <location>
        <begin position="26"/>
        <end position="45"/>
    </location>
</feature>
<dbReference type="EMBL" id="KU686207">
    <property type="protein sequence ID" value="AOV61031.1"/>
    <property type="molecule type" value="Genomic_DNA"/>
</dbReference>
<evidence type="ECO:0000256" key="1">
    <source>
        <dbReference type="SAM" id="MobiDB-lite"/>
    </source>
</evidence>
<evidence type="ECO:0000313" key="3">
    <source>
        <dbReference type="Proteomes" id="UP000241975"/>
    </source>
</evidence>
<gene>
    <name evidence="2" type="ORF">C350210_200</name>
</gene>
<reference evidence="2 3" key="1">
    <citation type="journal article" date="2016" name="Virology">
        <title>The genomic content and context of auxiliary metabolic genes in marine cyanomyoviruses.</title>
        <authorList>
            <person name="Crummett L.T."/>
            <person name="Puxty R.J."/>
            <person name="Weihe C."/>
            <person name="Marston M.F."/>
            <person name="Martiny J.B."/>
        </authorList>
    </citation>
    <scope>NUCLEOTIDE SEQUENCE [LARGE SCALE GENOMIC DNA]</scope>
    <source>
        <strain evidence="2">0210CC35</strain>
    </source>
</reference>
<name>A0A1D8KQR9_9CAUD</name>
<evidence type="ECO:0000313" key="2">
    <source>
        <dbReference type="EMBL" id="AOV61031.1"/>
    </source>
</evidence>
<organism evidence="2 3">
    <name type="scientific">Synechococcus phage S-CAM22</name>
    <dbReference type="NCBI Taxonomy" id="1883365"/>
    <lineage>
        <taxon>Viruses</taxon>
        <taxon>Duplodnaviria</taxon>
        <taxon>Heunggongvirae</taxon>
        <taxon>Uroviricota</taxon>
        <taxon>Caudoviricetes</taxon>
        <taxon>Pantevenvirales</taxon>
        <taxon>Kyanoviridae</taxon>
        <taxon>Alisovirus</taxon>
        <taxon>Alisovirus socal22</taxon>
    </lineage>
</organism>
<protein>
    <submittedName>
        <fullName evidence="2">PA14 domain-containing protein</fullName>
    </submittedName>
</protein>